<evidence type="ECO:0000313" key="2">
    <source>
        <dbReference type="Proteomes" id="UP000033519"/>
    </source>
</evidence>
<evidence type="ECO:0008006" key="3">
    <source>
        <dbReference type="Google" id="ProtNLM"/>
    </source>
</evidence>
<protein>
    <recommendedName>
        <fullName evidence="3">AAA+ ATPase domain-containing protein</fullName>
    </recommendedName>
</protein>
<feature type="non-terminal residue" evidence="1">
    <location>
        <position position="617"/>
    </location>
</feature>
<reference evidence="1 2" key="1">
    <citation type="submission" date="2015-03" db="EMBL/GenBank/DDBJ databases">
        <authorList>
            <person name="Lepp D."/>
            <person name="Hassan Y.I."/>
            <person name="Li X.-Z."/>
            <person name="Zhou T."/>
        </authorList>
    </citation>
    <scope>NUCLEOTIDE SEQUENCE [LARGE SCALE GENOMIC DNA]</scope>
    <source>
        <strain evidence="1 2">Cr7-05</strain>
    </source>
</reference>
<dbReference type="EMBL" id="LAPV01000179">
    <property type="protein sequence ID" value="KKC31374.1"/>
    <property type="molecule type" value="Genomic_DNA"/>
</dbReference>
<dbReference type="SUPFAM" id="SSF52540">
    <property type="entry name" value="P-loop containing nucleoside triphosphate hydrolases"/>
    <property type="match status" value="1"/>
</dbReference>
<keyword evidence="2" id="KW-1185">Reference proteome</keyword>
<organism evidence="1 2">
    <name type="scientific">Devosia psychrophila</name>
    <dbReference type="NCBI Taxonomy" id="728005"/>
    <lineage>
        <taxon>Bacteria</taxon>
        <taxon>Pseudomonadati</taxon>
        <taxon>Pseudomonadota</taxon>
        <taxon>Alphaproteobacteria</taxon>
        <taxon>Hyphomicrobiales</taxon>
        <taxon>Devosiaceae</taxon>
        <taxon>Devosia</taxon>
    </lineage>
</organism>
<name>A0ABR5DTM8_9HYPH</name>
<comment type="caution">
    <text evidence="1">The sequence shown here is derived from an EMBL/GenBank/DDBJ whole genome shotgun (WGS) entry which is preliminary data.</text>
</comment>
<dbReference type="InterPro" id="IPR027417">
    <property type="entry name" value="P-loop_NTPase"/>
</dbReference>
<gene>
    <name evidence="1" type="ORF">WH91_19830</name>
</gene>
<proteinExistence type="predicted"/>
<sequence>MRSTSGAGFDFEDRIAAWQLVKTLAGEKMPGVDGIATKLQAQVSSLGWRMDDLLLTGEHDGVTRRLAISAKGNQQVSASSLPSDFVERAWEHWRDPQGPFDPHTDGLALVTIGSNSDFDEAWREVKNACSGADKAIALSRIRATPRQARVFDSVQKTGAVSKGSDDETIALIRCLHILPTDLQLAYSETENQALAHCRRLLVSGDVADADDLWQRLINIATDVRLTKGTVTIHSLLSQLRGKFELVHHPDYARDWETLANITADYTARIRTELPSGYAVPRLADTATLQKAVAENAVTVVFGESGAGKSALVKSVLDGAFPSFTQVWLGPEELKTALSAARRSSLPLRHALAEILNATVRPANVLVLDSAERIEPTEFVVLRKMLQSIVPGGAETGADAWRVVIVTQPQGWDEESILAGQHAQLVELKPISIGEAKVALAKSPALSWLVGHEETIAALTNLRTLSWVVKAGAALGTNATGLASHTAIADRLWKYWTQDRPDVQAMMMRLAHREASFERSFALTDLAPPDTVTFAQRPRELPLRLNERSNRIEFEHDLAADWSRFQYLKQISNDTAQWAALASNPLWTNALRMLGQFLLRQPSPLGTGWDVARRSSAE</sequence>
<accession>A0ABR5DTM8</accession>
<evidence type="ECO:0000313" key="1">
    <source>
        <dbReference type="EMBL" id="KKC31374.1"/>
    </source>
</evidence>
<dbReference type="Proteomes" id="UP000033519">
    <property type="component" value="Unassembled WGS sequence"/>
</dbReference>